<dbReference type="InterPro" id="IPR016181">
    <property type="entry name" value="Acyl_CoA_acyltransferase"/>
</dbReference>
<comment type="caution">
    <text evidence="2">The sequence shown here is derived from an EMBL/GenBank/DDBJ whole genome shotgun (WGS) entry which is preliminary data.</text>
</comment>
<evidence type="ECO:0000313" key="2">
    <source>
        <dbReference type="EMBL" id="KAF9521557.1"/>
    </source>
</evidence>
<dbReference type="CDD" id="cd04301">
    <property type="entry name" value="NAT_SF"/>
    <property type="match status" value="1"/>
</dbReference>
<evidence type="ECO:0000259" key="1">
    <source>
        <dbReference type="PROSITE" id="PS51186"/>
    </source>
</evidence>
<dbReference type="Pfam" id="PF13508">
    <property type="entry name" value="Acetyltransf_7"/>
    <property type="match status" value="1"/>
</dbReference>
<dbReference type="EMBL" id="MU158026">
    <property type="protein sequence ID" value="KAF9521557.1"/>
    <property type="molecule type" value="Genomic_DNA"/>
</dbReference>
<dbReference type="SUPFAM" id="SSF55729">
    <property type="entry name" value="Acyl-CoA N-acyltransferases (Nat)"/>
    <property type="match status" value="1"/>
</dbReference>
<dbReference type="OrthoDB" id="4738875at2759"/>
<accession>A0A9P6E2Z3</accession>
<dbReference type="Proteomes" id="UP000807306">
    <property type="component" value="Unassembled WGS sequence"/>
</dbReference>
<evidence type="ECO:0000313" key="3">
    <source>
        <dbReference type="Proteomes" id="UP000807306"/>
    </source>
</evidence>
<reference evidence="2" key="1">
    <citation type="submission" date="2020-11" db="EMBL/GenBank/DDBJ databases">
        <authorList>
            <consortium name="DOE Joint Genome Institute"/>
            <person name="Ahrendt S."/>
            <person name="Riley R."/>
            <person name="Andreopoulos W."/>
            <person name="Labutti K."/>
            <person name="Pangilinan J."/>
            <person name="Ruiz-Duenas F.J."/>
            <person name="Barrasa J.M."/>
            <person name="Sanchez-Garcia M."/>
            <person name="Camarero S."/>
            <person name="Miyauchi S."/>
            <person name="Serrano A."/>
            <person name="Linde D."/>
            <person name="Babiker R."/>
            <person name="Drula E."/>
            <person name="Ayuso-Fernandez I."/>
            <person name="Pacheco R."/>
            <person name="Padilla G."/>
            <person name="Ferreira P."/>
            <person name="Barriuso J."/>
            <person name="Kellner H."/>
            <person name="Castanera R."/>
            <person name="Alfaro M."/>
            <person name="Ramirez L."/>
            <person name="Pisabarro A.G."/>
            <person name="Kuo A."/>
            <person name="Tritt A."/>
            <person name="Lipzen A."/>
            <person name="He G."/>
            <person name="Yan M."/>
            <person name="Ng V."/>
            <person name="Cullen D."/>
            <person name="Martin F."/>
            <person name="Rosso M.-N."/>
            <person name="Henrissat B."/>
            <person name="Hibbett D."/>
            <person name="Martinez A.T."/>
            <person name="Grigoriev I.V."/>
        </authorList>
    </citation>
    <scope>NUCLEOTIDE SEQUENCE</scope>
    <source>
        <strain evidence="2">CBS 506.95</strain>
    </source>
</reference>
<keyword evidence="3" id="KW-1185">Reference proteome</keyword>
<dbReference type="PANTHER" id="PTHR42791">
    <property type="entry name" value="GNAT FAMILY ACETYLTRANSFERASE"/>
    <property type="match status" value="1"/>
</dbReference>
<dbReference type="InterPro" id="IPR052523">
    <property type="entry name" value="Trichothecene_AcTrans"/>
</dbReference>
<gene>
    <name evidence="2" type="ORF">CPB83DRAFT_865414</name>
</gene>
<organism evidence="2 3">
    <name type="scientific">Crepidotus variabilis</name>
    <dbReference type="NCBI Taxonomy" id="179855"/>
    <lineage>
        <taxon>Eukaryota</taxon>
        <taxon>Fungi</taxon>
        <taxon>Dikarya</taxon>
        <taxon>Basidiomycota</taxon>
        <taxon>Agaricomycotina</taxon>
        <taxon>Agaricomycetes</taxon>
        <taxon>Agaricomycetidae</taxon>
        <taxon>Agaricales</taxon>
        <taxon>Agaricineae</taxon>
        <taxon>Crepidotaceae</taxon>
        <taxon>Crepidotus</taxon>
    </lineage>
</organism>
<dbReference type="InterPro" id="IPR000182">
    <property type="entry name" value="GNAT_dom"/>
</dbReference>
<dbReference type="GO" id="GO:0016747">
    <property type="term" value="F:acyltransferase activity, transferring groups other than amino-acyl groups"/>
    <property type="evidence" value="ECO:0007669"/>
    <property type="project" value="InterPro"/>
</dbReference>
<dbReference type="AlphaFoldDB" id="A0A9P6E2Z3"/>
<proteinExistence type="predicted"/>
<dbReference type="Gene3D" id="3.40.630.30">
    <property type="match status" value="1"/>
</dbReference>
<sequence>MPDECAFSATAMVESYPIARHLLKPSEDEIERCVAVLVDAFLGDPFGDVMLADYTRWAPAQLRMNIRAALFNGQIDVMSIGPSVVDIVGVALWWGPGEQAFPNGWNQFMKDIPPPLREWWLNTFIPTLTRLSNESIGEVSHLNSWHLSIFGVSKEHQRKGYGGALMELVANEARESKSPMVLETFLDKNVEIYKKLGFEVKSEATIEDWREEKTEIYNVRLMVKTCL</sequence>
<protein>
    <recommendedName>
        <fullName evidence="1">N-acetyltransferase domain-containing protein</fullName>
    </recommendedName>
</protein>
<dbReference type="PANTHER" id="PTHR42791:SF1">
    <property type="entry name" value="N-ACETYLTRANSFERASE DOMAIN-CONTAINING PROTEIN"/>
    <property type="match status" value="1"/>
</dbReference>
<feature type="domain" description="N-acetyltransferase" evidence="1">
    <location>
        <begin position="75"/>
        <end position="223"/>
    </location>
</feature>
<name>A0A9P6E2Z3_9AGAR</name>
<dbReference type="PROSITE" id="PS51186">
    <property type="entry name" value="GNAT"/>
    <property type="match status" value="1"/>
</dbReference>